<evidence type="ECO:0000256" key="2">
    <source>
        <dbReference type="ARBA" id="ARBA00022691"/>
    </source>
</evidence>
<proteinExistence type="predicted"/>
<name>A0ABS2WQS0_9BACT</name>
<dbReference type="SFLD" id="SFLDS00029">
    <property type="entry name" value="Radical_SAM"/>
    <property type="match status" value="1"/>
</dbReference>
<evidence type="ECO:0000259" key="7">
    <source>
        <dbReference type="Pfam" id="PF13186"/>
    </source>
</evidence>
<dbReference type="InterPro" id="IPR013785">
    <property type="entry name" value="Aldolase_TIM"/>
</dbReference>
<keyword evidence="2" id="KW-0949">S-adenosyl-L-methionine</keyword>
<dbReference type="InterPro" id="IPR058240">
    <property type="entry name" value="rSAM_sf"/>
</dbReference>
<dbReference type="Proteomes" id="UP000703590">
    <property type="component" value="Unassembled WGS sequence"/>
</dbReference>
<evidence type="ECO:0000256" key="4">
    <source>
        <dbReference type="ARBA" id="ARBA00023004"/>
    </source>
</evidence>
<feature type="domain" description="Radical SAM core" evidence="6">
    <location>
        <begin position="8"/>
        <end position="110"/>
    </location>
</feature>
<evidence type="ECO:0000313" key="9">
    <source>
        <dbReference type="Proteomes" id="UP000703590"/>
    </source>
</evidence>
<feature type="domain" description="4Fe4S-binding SPASM" evidence="7">
    <location>
        <begin position="213"/>
        <end position="279"/>
    </location>
</feature>
<accession>A0ABS2WQS0</accession>
<dbReference type="InterPro" id="IPR050377">
    <property type="entry name" value="Radical_SAM_PqqE_MftC-like"/>
</dbReference>
<keyword evidence="3" id="KW-0479">Metal-binding</keyword>
<keyword evidence="9" id="KW-1185">Reference proteome</keyword>
<reference evidence="8 9" key="1">
    <citation type="submission" date="2021-02" db="EMBL/GenBank/DDBJ databases">
        <title>Sulfurospirillum tamanensis sp. nov.</title>
        <authorList>
            <person name="Frolova A."/>
            <person name="Merkel A."/>
            <person name="Slobodkin A."/>
        </authorList>
    </citation>
    <scope>NUCLEOTIDE SEQUENCE [LARGE SCALE GENOMIC DNA]</scope>
    <source>
        <strain evidence="8 9">T05b</strain>
    </source>
</reference>
<evidence type="ECO:0000256" key="5">
    <source>
        <dbReference type="ARBA" id="ARBA00023014"/>
    </source>
</evidence>
<organism evidence="8 9">
    <name type="scientific">Sulfurospirillum tamanense</name>
    <dbReference type="NCBI Taxonomy" id="2813362"/>
    <lineage>
        <taxon>Bacteria</taxon>
        <taxon>Pseudomonadati</taxon>
        <taxon>Campylobacterota</taxon>
        <taxon>Epsilonproteobacteria</taxon>
        <taxon>Campylobacterales</taxon>
        <taxon>Sulfurospirillaceae</taxon>
        <taxon>Sulfurospirillum</taxon>
    </lineage>
</organism>
<dbReference type="Gene3D" id="3.20.20.70">
    <property type="entry name" value="Aldolase class I"/>
    <property type="match status" value="1"/>
</dbReference>
<keyword evidence="5" id="KW-0411">Iron-sulfur</keyword>
<dbReference type="CDD" id="cd01335">
    <property type="entry name" value="Radical_SAM"/>
    <property type="match status" value="1"/>
</dbReference>
<dbReference type="PANTHER" id="PTHR11228:SF7">
    <property type="entry name" value="PQQA PEPTIDE CYCLASE"/>
    <property type="match status" value="1"/>
</dbReference>
<keyword evidence="4" id="KW-0408">Iron</keyword>
<reference evidence="8 9" key="3">
    <citation type="submission" date="2021-02" db="EMBL/GenBank/DDBJ databases">
        <authorList>
            <person name="Merkel A.Y."/>
        </authorList>
    </citation>
    <scope>NUCLEOTIDE SEQUENCE [LARGE SCALE GENOMIC DNA]</scope>
    <source>
        <strain evidence="8 9">T05b</strain>
    </source>
</reference>
<dbReference type="SUPFAM" id="SSF102114">
    <property type="entry name" value="Radical SAM enzymes"/>
    <property type="match status" value="1"/>
</dbReference>
<comment type="caution">
    <text evidence="8">The sequence shown here is derived from an EMBL/GenBank/DDBJ whole genome shotgun (WGS) entry which is preliminary data.</text>
</comment>
<dbReference type="EMBL" id="JAFHKK010000007">
    <property type="protein sequence ID" value="MBN2964032.1"/>
    <property type="molecule type" value="Genomic_DNA"/>
</dbReference>
<evidence type="ECO:0000256" key="1">
    <source>
        <dbReference type="ARBA" id="ARBA00001966"/>
    </source>
</evidence>
<evidence type="ECO:0000259" key="6">
    <source>
        <dbReference type="Pfam" id="PF04055"/>
    </source>
</evidence>
<reference evidence="9" key="2">
    <citation type="submission" date="2021-02" db="EMBL/GenBank/DDBJ databases">
        <title>Sulfurospirillum tamanensis sp. nov.</title>
        <authorList>
            <person name="Merkel A.Y."/>
        </authorList>
    </citation>
    <scope>NUCLEOTIDE SEQUENCE [LARGE SCALE GENOMIC DNA]</scope>
    <source>
        <strain evidence="9">T05b</strain>
    </source>
</reference>
<dbReference type="PANTHER" id="PTHR11228">
    <property type="entry name" value="RADICAL SAM DOMAIN PROTEIN"/>
    <property type="match status" value="1"/>
</dbReference>
<protein>
    <submittedName>
        <fullName evidence="8">Radical SAM/SPASM domain-containing protein</fullName>
    </submittedName>
</protein>
<dbReference type="InterPro" id="IPR023885">
    <property type="entry name" value="4Fe4S-binding_SPASM_dom"/>
</dbReference>
<gene>
    <name evidence="8" type="ORF">JWV37_04485</name>
</gene>
<dbReference type="CDD" id="cd21122">
    <property type="entry name" value="SPASM_rSAM"/>
    <property type="match status" value="1"/>
</dbReference>
<dbReference type="Pfam" id="PF13186">
    <property type="entry name" value="SPASM"/>
    <property type="match status" value="1"/>
</dbReference>
<evidence type="ECO:0000256" key="3">
    <source>
        <dbReference type="ARBA" id="ARBA00022723"/>
    </source>
</evidence>
<dbReference type="RefSeq" id="WP_205458584.1">
    <property type="nucleotide sequence ID" value="NZ_JAFHKK010000007.1"/>
</dbReference>
<dbReference type="InterPro" id="IPR007197">
    <property type="entry name" value="rSAM"/>
</dbReference>
<comment type="cofactor">
    <cofactor evidence="1">
        <name>[4Fe-4S] cluster</name>
        <dbReference type="ChEBI" id="CHEBI:49883"/>
    </cofactor>
</comment>
<evidence type="ECO:0000313" key="8">
    <source>
        <dbReference type="EMBL" id="MBN2964032.1"/>
    </source>
</evidence>
<sequence>MRFAKVYVELTNACGQACSFCPSRPKQKRVMSLESFGHVLLELKPYTKTLALHVFGDPLMLENIKEYMDLAHASGFGIHLVTSGFRLSMHKKTLLSHPALIQLNISLNSALGQCEEKLRTYLEEIMTWCEYKRHHAPRPFVNLRLWNKGGDARDADFSLAIETFFSHTFFHTPMLEWNVEKKVCQLDTKIRLHKEQYFMWPSLSAPVVPDGFCHGLHSHIGVLSDGTVVPCCLDGEGVLMLGNLFIQPLYGILASQKAQEIRRGFDEKKPPEPLCQRCDFRKRFL</sequence>
<dbReference type="Pfam" id="PF04055">
    <property type="entry name" value="Radical_SAM"/>
    <property type="match status" value="1"/>
</dbReference>